<keyword evidence="2 4" id="KW-0238">DNA-binding</keyword>
<dbReference type="InterPro" id="IPR036271">
    <property type="entry name" value="Tet_transcr_reg_TetR-rel_C_sf"/>
</dbReference>
<dbReference type="AlphaFoldDB" id="A0A1M7SDP4"/>
<dbReference type="PRINTS" id="PR00455">
    <property type="entry name" value="HTHTETR"/>
</dbReference>
<dbReference type="InterPro" id="IPR011075">
    <property type="entry name" value="TetR_C"/>
</dbReference>
<dbReference type="PROSITE" id="PS50977">
    <property type="entry name" value="HTH_TETR_2"/>
    <property type="match status" value="1"/>
</dbReference>
<evidence type="ECO:0000256" key="2">
    <source>
        <dbReference type="ARBA" id="ARBA00023125"/>
    </source>
</evidence>
<proteinExistence type="predicted"/>
<feature type="domain" description="HTH tetR-type" evidence="5">
    <location>
        <begin position="6"/>
        <end position="66"/>
    </location>
</feature>
<organism evidence="6 7">
    <name type="scientific">Oceanicella actignis</name>
    <dbReference type="NCBI Taxonomy" id="1189325"/>
    <lineage>
        <taxon>Bacteria</taxon>
        <taxon>Pseudomonadati</taxon>
        <taxon>Pseudomonadota</taxon>
        <taxon>Alphaproteobacteria</taxon>
        <taxon>Rhodobacterales</taxon>
        <taxon>Paracoccaceae</taxon>
        <taxon>Oceanicella</taxon>
    </lineage>
</organism>
<evidence type="ECO:0000259" key="5">
    <source>
        <dbReference type="PROSITE" id="PS50977"/>
    </source>
</evidence>
<dbReference type="Proteomes" id="UP000184066">
    <property type="component" value="Unassembled WGS sequence"/>
</dbReference>
<evidence type="ECO:0000313" key="6">
    <source>
        <dbReference type="EMBL" id="SHN56631.1"/>
    </source>
</evidence>
<gene>
    <name evidence="6" type="ORF">SAMN05216200_102275</name>
</gene>
<feature type="DNA-binding region" description="H-T-H motif" evidence="4">
    <location>
        <begin position="29"/>
        <end position="48"/>
    </location>
</feature>
<keyword evidence="3" id="KW-0804">Transcription</keyword>
<dbReference type="InterPro" id="IPR009057">
    <property type="entry name" value="Homeodomain-like_sf"/>
</dbReference>
<dbReference type="GO" id="GO:0003677">
    <property type="term" value="F:DNA binding"/>
    <property type="evidence" value="ECO:0007669"/>
    <property type="project" value="UniProtKB-UniRule"/>
</dbReference>
<evidence type="ECO:0000256" key="3">
    <source>
        <dbReference type="ARBA" id="ARBA00023163"/>
    </source>
</evidence>
<dbReference type="InterPro" id="IPR001647">
    <property type="entry name" value="HTH_TetR"/>
</dbReference>
<sequence length="217" mass="23232">MRRAPPYDRDKALDAATELFWRKGYHATSLKDLEAALGMKPGSIYAAFKSKEALFLACLDRYARRSREALRAQLGRGGSMLAALADHLRAHARQNPGGAEARACMIVKTMLEATPDESRLAAGARTHFEQMRAEFAAAFERARAMGELAPDADPALLAARYQAALTALRVEAHRGAAADELAALAESLAQEVERLRVAPGPARAAAAEAPRAAQPAG</sequence>
<evidence type="ECO:0000256" key="1">
    <source>
        <dbReference type="ARBA" id="ARBA00023015"/>
    </source>
</evidence>
<evidence type="ECO:0000256" key="4">
    <source>
        <dbReference type="PROSITE-ProRule" id="PRU00335"/>
    </source>
</evidence>
<dbReference type="Pfam" id="PF16925">
    <property type="entry name" value="TetR_C_13"/>
    <property type="match status" value="1"/>
</dbReference>
<protein>
    <submittedName>
        <fullName evidence="6">Transcriptional regulator, TetR family</fullName>
    </submittedName>
</protein>
<dbReference type="PANTHER" id="PTHR47506">
    <property type="entry name" value="TRANSCRIPTIONAL REGULATORY PROTEIN"/>
    <property type="match status" value="1"/>
</dbReference>
<evidence type="ECO:0000313" key="7">
    <source>
        <dbReference type="Proteomes" id="UP000184066"/>
    </source>
</evidence>
<dbReference type="EMBL" id="FRDL01000002">
    <property type="protein sequence ID" value="SHN56631.1"/>
    <property type="molecule type" value="Genomic_DNA"/>
</dbReference>
<name>A0A1M7SDP4_9RHOB</name>
<accession>A0A1M7SDP4</accession>
<reference evidence="6 7" key="1">
    <citation type="submission" date="2016-12" db="EMBL/GenBank/DDBJ databases">
        <authorList>
            <person name="Song W.-J."/>
            <person name="Kurnit D.M."/>
        </authorList>
    </citation>
    <scope>NUCLEOTIDE SEQUENCE [LARGE SCALE GENOMIC DNA]</scope>
    <source>
        <strain evidence="6 7">CGMCC 1.10808</strain>
    </source>
</reference>
<keyword evidence="1" id="KW-0805">Transcription regulation</keyword>
<dbReference type="SUPFAM" id="SSF46689">
    <property type="entry name" value="Homeodomain-like"/>
    <property type="match status" value="1"/>
</dbReference>
<dbReference type="SUPFAM" id="SSF48498">
    <property type="entry name" value="Tetracyclin repressor-like, C-terminal domain"/>
    <property type="match status" value="1"/>
</dbReference>
<dbReference type="Pfam" id="PF00440">
    <property type="entry name" value="TetR_N"/>
    <property type="match status" value="1"/>
</dbReference>
<dbReference type="RefSeq" id="WP_072746344.1">
    <property type="nucleotide sequence ID" value="NZ_FOHL01000003.1"/>
</dbReference>
<dbReference type="STRING" id="1189325.SAMN04488119_103233"/>
<keyword evidence="7" id="KW-1185">Reference proteome</keyword>
<dbReference type="OrthoDB" id="9779746at2"/>
<dbReference type="Gene3D" id="1.10.10.60">
    <property type="entry name" value="Homeodomain-like"/>
    <property type="match status" value="1"/>
</dbReference>
<dbReference type="PANTHER" id="PTHR47506:SF10">
    <property type="entry name" value="TRANSCRIPTIONAL REGULATORY PROTEIN"/>
    <property type="match status" value="1"/>
</dbReference>
<dbReference type="Gene3D" id="1.10.357.10">
    <property type="entry name" value="Tetracycline Repressor, domain 2"/>
    <property type="match status" value="1"/>
</dbReference>